<protein>
    <submittedName>
        <fullName evidence="1">Uncharacterized protein</fullName>
    </submittedName>
</protein>
<name>A0A318ZGM0_9EURO</name>
<reference evidence="1 2" key="1">
    <citation type="submission" date="2016-12" db="EMBL/GenBank/DDBJ databases">
        <title>The genomes of Aspergillus section Nigri reveals drivers in fungal speciation.</title>
        <authorList>
            <consortium name="DOE Joint Genome Institute"/>
            <person name="Vesth T.C."/>
            <person name="Nybo J."/>
            <person name="Theobald S."/>
            <person name="Brandl J."/>
            <person name="Frisvad J.C."/>
            <person name="Nielsen K.F."/>
            <person name="Lyhne E.K."/>
            <person name="Kogle M.E."/>
            <person name="Kuo A."/>
            <person name="Riley R."/>
            <person name="Clum A."/>
            <person name="Nolan M."/>
            <person name="Lipzen A."/>
            <person name="Salamov A."/>
            <person name="Henrissat B."/>
            <person name="Wiebenga A."/>
            <person name="De Vries R.P."/>
            <person name="Grigoriev I.V."/>
            <person name="Mortensen U.H."/>
            <person name="Andersen M.R."/>
            <person name="Baker S.E."/>
        </authorList>
    </citation>
    <scope>NUCLEOTIDE SEQUENCE [LARGE SCALE GENOMIC DNA]</scope>
    <source>
        <strain evidence="1 2">JOP 1030-1</strain>
    </source>
</reference>
<gene>
    <name evidence="1" type="ORF">BP01DRAFT_23509</name>
</gene>
<evidence type="ECO:0000313" key="2">
    <source>
        <dbReference type="Proteomes" id="UP000248349"/>
    </source>
</evidence>
<proteinExistence type="predicted"/>
<sequence length="150" mass="16644">MYKYNWYFVSCQNPRGSPGITLGCETRCPGLCHRHLSHSTGCQPTQQSVNPNSPFIRVPSIRYSLFLPSLPSLHLGLYLHTLGSLSYPLNFNDQSWFQLILPPSPPSPPSPSWAQQPLSRAPWYGLSATTQSILGNNGCLRGPYSSLIPE</sequence>
<dbReference type="RefSeq" id="XP_025432117.1">
    <property type="nucleotide sequence ID" value="XM_025571229.1"/>
</dbReference>
<dbReference type="GeneID" id="37072457"/>
<accession>A0A318ZGM0</accession>
<dbReference type="EMBL" id="KZ821228">
    <property type="protein sequence ID" value="PYH46135.1"/>
    <property type="molecule type" value="Genomic_DNA"/>
</dbReference>
<organism evidence="1 2">
    <name type="scientific">Aspergillus saccharolyticus JOP 1030-1</name>
    <dbReference type="NCBI Taxonomy" id="1450539"/>
    <lineage>
        <taxon>Eukaryota</taxon>
        <taxon>Fungi</taxon>
        <taxon>Dikarya</taxon>
        <taxon>Ascomycota</taxon>
        <taxon>Pezizomycotina</taxon>
        <taxon>Eurotiomycetes</taxon>
        <taxon>Eurotiomycetidae</taxon>
        <taxon>Eurotiales</taxon>
        <taxon>Aspergillaceae</taxon>
        <taxon>Aspergillus</taxon>
        <taxon>Aspergillus subgen. Circumdati</taxon>
    </lineage>
</organism>
<dbReference type="Proteomes" id="UP000248349">
    <property type="component" value="Unassembled WGS sequence"/>
</dbReference>
<dbReference type="AlphaFoldDB" id="A0A318ZGM0"/>
<evidence type="ECO:0000313" key="1">
    <source>
        <dbReference type="EMBL" id="PYH46135.1"/>
    </source>
</evidence>
<keyword evidence="2" id="KW-1185">Reference proteome</keyword>